<protein>
    <submittedName>
        <fullName evidence="1">Uncharacterized protein</fullName>
    </submittedName>
</protein>
<keyword evidence="2" id="KW-1185">Reference proteome</keyword>
<organism evidence="2">
    <name type="scientific">Melampsora larici-populina (strain 98AG31 / pathotype 3-4-7)</name>
    <name type="common">Poplar leaf rust fungus</name>
    <dbReference type="NCBI Taxonomy" id="747676"/>
    <lineage>
        <taxon>Eukaryota</taxon>
        <taxon>Fungi</taxon>
        <taxon>Dikarya</taxon>
        <taxon>Basidiomycota</taxon>
        <taxon>Pucciniomycotina</taxon>
        <taxon>Pucciniomycetes</taxon>
        <taxon>Pucciniales</taxon>
        <taxon>Melampsoraceae</taxon>
        <taxon>Melampsora</taxon>
    </lineage>
</organism>
<dbReference type="InParanoid" id="F4RSD0"/>
<reference evidence="2" key="1">
    <citation type="journal article" date="2011" name="Proc. Natl. Acad. Sci. U.S.A.">
        <title>Obligate biotrophy features unraveled by the genomic analysis of rust fungi.</title>
        <authorList>
            <person name="Duplessis S."/>
            <person name="Cuomo C.A."/>
            <person name="Lin Y.-C."/>
            <person name="Aerts A."/>
            <person name="Tisserant E."/>
            <person name="Veneault-Fourrey C."/>
            <person name="Joly D.L."/>
            <person name="Hacquard S."/>
            <person name="Amselem J."/>
            <person name="Cantarel B.L."/>
            <person name="Chiu R."/>
            <person name="Coutinho P.M."/>
            <person name="Feau N."/>
            <person name="Field M."/>
            <person name="Frey P."/>
            <person name="Gelhaye E."/>
            <person name="Goldberg J."/>
            <person name="Grabherr M.G."/>
            <person name="Kodira C.D."/>
            <person name="Kohler A."/>
            <person name="Kuees U."/>
            <person name="Lindquist E.A."/>
            <person name="Lucas S.M."/>
            <person name="Mago R."/>
            <person name="Mauceli E."/>
            <person name="Morin E."/>
            <person name="Murat C."/>
            <person name="Pangilinan J.L."/>
            <person name="Park R."/>
            <person name="Pearson M."/>
            <person name="Quesneville H."/>
            <person name="Rouhier N."/>
            <person name="Sakthikumar S."/>
            <person name="Salamov A.A."/>
            <person name="Schmutz J."/>
            <person name="Selles B."/>
            <person name="Shapiro H."/>
            <person name="Tanguay P."/>
            <person name="Tuskan G.A."/>
            <person name="Henrissat B."/>
            <person name="Van de Peer Y."/>
            <person name="Rouze P."/>
            <person name="Ellis J.G."/>
            <person name="Dodds P.N."/>
            <person name="Schein J.E."/>
            <person name="Zhong S."/>
            <person name="Hamelin R.C."/>
            <person name="Grigoriev I.V."/>
            <person name="Szabo L.J."/>
            <person name="Martin F."/>
        </authorList>
    </citation>
    <scope>NUCLEOTIDE SEQUENCE [LARGE SCALE GENOMIC DNA]</scope>
    <source>
        <strain evidence="2">98AG31 / pathotype 3-4-7</strain>
    </source>
</reference>
<gene>
    <name evidence="1" type="ORF">MELLADRAFT_108219</name>
</gene>
<dbReference type="KEGG" id="mlr:MELLADRAFT_108219"/>
<dbReference type="GeneID" id="18923417"/>
<name>F4RSD0_MELLP</name>
<dbReference type="VEuPathDB" id="FungiDB:MELLADRAFT_108219"/>
<sequence length="199" mass="22223">MYRSADVTPNQLPQFGNHYDMSGQVWAAPAMLGRLSQYRPAWGTGFILWVPSDPGPRGYCLVPPFNNPPDRVTILPQKRQICPLVKRHIHSTQPPVLRPYRLLAGVDFRLRIQTNHNGMAQILFSTPQNPVGNRPDWSIIRPIHSTEPPVVTPIPGTAPPFIYGSEKLTTAWHQSHVSTPQVDDLVGWGGTKAQSALRK</sequence>
<evidence type="ECO:0000313" key="2">
    <source>
        <dbReference type="Proteomes" id="UP000001072"/>
    </source>
</evidence>
<dbReference type="RefSeq" id="XP_007412153.1">
    <property type="nucleotide sequence ID" value="XM_007412091.1"/>
</dbReference>
<accession>F4RSD0</accession>
<dbReference type="HOGENOM" id="CLU_1372479_0_0_1"/>
<dbReference type="AlphaFoldDB" id="F4RSD0"/>
<dbReference type="EMBL" id="GL883117">
    <property type="protein sequence ID" value="EGG04714.1"/>
    <property type="molecule type" value="Genomic_DNA"/>
</dbReference>
<dbReference type="Proteomes" id="UP000001072">
    <property type="component" value="Unassembled WGS sequence"/>
</dbReference>
<evidence type="ECO:0000313" key="1">
    <source>
        <dbReference type="EMBL" id="EGG04714.1"/>
    </source>
</evidence>
<proteinExistence type="predicted"/>